<dbReference type="SUPFAM" id="SSF48264">
    <property type="entry name" value="Cytochrome P450"/>
    <property type="match status" value="1"/>
</dbReference>
<protein>
    <recommendedName>
        <fullName evidence="4">Cytochrome P450</fullName>
    </recommendedName>
</protein>
<gene>
    <name evidence="2" type="ORF">ACJMK2_008891</name>
</gene>
<evidence type="ECO:0008006" key="4">
    <source>
        <dbReference type="Google" id="ProtNLM"/>
    </source>
</evidence>
<accession>A0ABD3VAK1</accession>
<comment type="similarity">
    <text evidence="1">Belongs to the cytochrome P450 family.</text>
</comment>
<name>A0ABD3VAK1_SINWO</name>
<evidence type="ECO:0000313" key="3">
    <source>
        <dbReference type="Proteomes" id="UP001634394"/>
    </source>
</evidence>
<dbReference type="InterPro" id="IPR002401">
    <property type="entry name" value="Cyt_P450_E_grp-I"/>
</dbReference>
<dbReference type="InterPro" id="IPR001128">
    <property type="entry name" value="Cyt_P450"/>
</dbReference>
<reference evidence="2 3" key="1">
    <citation type="submission" date="2024-11" db="EMBL/GenBank/DDBJ databases">
        <title>Chromosome-level genome assembly of the freshwater bivalve Anodonta woodiana.</title>
        <authorList>
            <person name="Chen X."/>
        </authorList>
    </citation>
    <scope>NUCLEOTIDE SEQUENCE [LARGE SCALE GENOMIC DNA]</scope>
    <source>
        <strain evidence="2">MN2024</strain>
        <tissue evidence="2">Gills</tissue>
    </source>
</reference>
<dbReference type="Proteomes" id="UP001634394">
    <property type="component" value="Unassembled WGS sequence"/>
</dbReference>
<evidence type="ECO:0000313" key="2">
    <source>
        <dbReference type="EMBL" id="KAL3858620.1"/>
    </source>
</evidence>
<dbReference type="EMBL" id="JBJQND010000012">
    <property type="protein sequence ID" value="KAL3858620.1"/>
    <property type="molecule type" value="Genomic_DNA"/>
</dbReference>
<proteinExistence type="inferred from homology"/>
<dbReference type="InterPro" id="IPR050196">
    <property type="entry name" value="Cytochrome_P450_Monoox"/>
</dbReference>
<keyword evidence="3" id="KW-1185">Reference proteome</keyword>
<dbReference type="PRINTS" id="PR00463">
    <property type="entry name" value="EP450I"/>
</dbReference>
<organism evidence="2 3">
    <name type="scientific">Sinanodonta woodiana</name>
    <name type="common">Chinese pond mussel</name>
    <name type="synonym">Anodonta woodiana</name>
    <dbReference type="NCBI Taxonomy" id="1069815"/>
    <lineage>
        <taxon>Eukaryota</taxon>
        <taxon>Metazoa</taxon>
        <taxon>Spiralia</taxon>
        <taxon>Lophotrochozoa</taxon>
        <taxon>Mollusca</taxon>
        <taxon>Bivalvia</taxon>
        <taxon>Autobranchia</taxon>
        <taxon>Heteroconchia</taxon>
        <taxon>Palaeoheterodonta</taxon>
        <taxon>Unionida</taxon>
        <taxon>Unionoidea</taxon>
        <taxon>Unionidae</taxon>
        <taxon>Unioninae</taxon>
        <taxon>Sinanodonta</taxon>
    </lineage>
</organism>
<dbReference type="Gene3D" id="1.10.630.10">
    <property type="entry name" value="Cytochrome P450"/>
    <property type="match status" value="2"/>
</dbReference>
<sequence>NKLANACKAGQSIEICGHVTLAALDILLRCALSYEGHIQEKGDDHPYVSAVKTISILVTKRFMNPFVYPDFVYYRTKNGKEFREVCDYVHAFAMKIIGSRRHSLVICHETTSSAICWGIYALGKYPLVQEKVYEEIESIMGDKTTLDWDGLQQLRYLNMVIKENMRMFSTVPMISRELDVPTVVEGVQLPAGSRIDINIATINHRPDIWFDPMEYRPERFEEANIRDPYSYIPFSMGSRFRIKVDPTHEVESLPEITMKAKTGIKVFLEERTKLS</sequence>
<comment type="caution">
    <text evidence="2">The sequence shown here is derived from an EMBL/GenBank/DDBJ whole genome shotgun (WGS) entry which is preliminary data.</text>
</comment>
<dbReference type="PANTHER" id="PTHR24291">
    <property type="entry name" value="CYTOCHROME P450 FAMILY 4"/>
    <property type="match status" value="1"/>
</dbReference>
<dbReference type="Pfam" id="PF00067">
    <property type="entry name" value="p450"/>
    <property type="match status" value="2"/>
</dbReference>
<dbReference type="AlphaFoldDB" id="A0ABD3VAK1"/>
<feature type="non-terminal residue" evidence="2">
    <location>
        <position position="1"/>
    </location>
</feature>
<dbReference type="PANTHER" id="PTHR24291:SF201">
    <property type="entry name" value="CYTOCHROME P450, FAMILY 4, SUBFAMILY B, POLYPEPTIDE 7"/>
    <property type="match status" value="1"/>
</dbReference>
<dbReference type="InterPro" id="IPR036396">
    <property type="entry name" value="Cyt_P450_sf"/>
</dbReference>
<evidence type="ECO:0000256" key="1">
    <source>
        <dbReference type="ARBA" id="ARBA00010617"/>
    </source>
</evidence>